<dbReference type="CDD" id="cd04056">
    <property type="entry name" value="Peptidases_S53"/>
    <property type="match status" value="1"/>
</dbReference>
<gene>
    <name evidence="18" type="ORF">CYLTODRAFT_345024</name>
</gene>
<name>A0A0D7BNX7_9AGAR</name>
<keyword evidence="19" id="KW-1185">Reference proteome</keyword>
<dbReference type="OrthoDB" id="409122at2759"/>
<comment type="cofactor">
    <cofactor evidence="15">
        <name>Ca(2+)</name>
        <dbReference type="ChEBI" id="CHEBI:29108"/>
    </cofactor>
    <text evidence="15">Binds 1 Ca(2+) ion per subunit.</text>
</comment>
<feature type="domain" description="Peptidase S53" evidence="17">
    <location>
        <begin position="225"/>
        <end position="591"/>
    </location>
</feature>
<dbReference type="SUPFAM" id="SSF54897">
    <property type="entry name" value="Protease propeptides/inhibitors"/>
    <property type="match status" value="1"/>
</dbReference>
<keyword evidence="14" id="KW-0325">Glycoprotein</keyword>
<dbReference type="PANTHER" id="PTHR14218:SF15">
    <property type="entry name" value="TRIPEPTIDYL-PEPTIDASE 1"/>
    <property type="match status" value="1"/>
</dbReference>
<keyword evidence="7 15" id="KW-0479">Metal-binding</keyword>
<organism evidence="18 19">
    <name type="scientific">Cylindrobasidium torrendii FP15055 ss-10</name>
    <dbReference type="NCBI Taxonomy" id="1314674"/>
    <lineage>
        <taxon>Eukaryota</taxon>
        <taxon>Fungi</taxon>
        <taxon>Dikarya</taxon>
        <taxon>Basidiomycota</taxon>
        <taxon>Agaricomycotina</taxon>
        <taxon>Agaricomycetes</taxon>
        <taxon>Agaricomycetidae</taxon>
        <taxon>Agaricales</taxon>
        <taxon>Marasmiineae</taxon>
        <taxon>Physalacriaceae</taxon>
        <taxon>Cylindrobasidium</taxon>
    </lineage>
</organism>
<evidence type="ECO:0000256" key="11">
    <source>
        <dbReference type="ARBA" id="ARBA00022837"/>
    </source>
</evidence>
<dbReference type="SMART" id="SM00944">
    <property type="entry name" value="Pro-kuma_activ"/>
    <property type="match status" value="1"/>
</dbReference>
<dbReference type="GO" id="GO:0008240">
    <property type="term" value="F:tripeptidyl-peptidase activity"/>
    <property type="evidence" value="ECO:0007669"/>
    <property type="project" value="UniProtKB-EC"/>
</dbReference>
<evidence type="ECO:0000256" key="9">
    <source>
        <dbReference type="ARBA" id="ARBA00022801"/>
    </source>
</evidence>
<feature type="signal peptide" evidence="16">
    <location>
        <begin position="1"/>
        <end position="17"/>
    </location>
</feature>
<dbReference type="GO" id="GO:0046872">
    <property type="term" value="F:metal ion binding"/>
    <property type="evidence" value="ECO:0007669"/>
    <property type="project" value="UniProtKB-UniRule"/>
</dbReference>
<dbReference type="SUPFAM" id="SSF52743">
    <property type="entry name" value="Subtilisin-like"/>
    <property type="match status" value="1"/>
</dbReference>
<comment type="catalytic activity">
    <reaction evidence="1">
        <text>Release of an N-terminal tripeptide from a polypeptide.</text>
        <dbReference type="EC" id="3.4.14.10"/>
    </reaction>
</comment>
<keyword evidence="11 15" id="KW-0106">Calcium</keyword>
<feature type="binding site" evidence="15">
    <location>
        <position position="570"/>
    </location>
    <ligand>
        <name>Ca(2+)</name>
        <dbReference type="ChEBI" id="CHEBI:29108"/>
    </ligand>
</feature>
<sequence length="591" mass="63143">MRWSPALFLVAAHFALATPLVSKRWEDASFLEKHSWNAVPRGWVYQSAPSPDHLLDMRIGLKKARGSELIAALYEVSTPSNERYGQHLSKEDVDALVAPHADTVEAVESWLRFHGIEPAEALFRSSGGNWLTLSVSVAQAERMLDTTYGVYTHPETSETVVRTLSYSLPEELHQHIDVMTPTTYFSTLQTLRSNSFIIEENVGDNDVALKTAAVGAAVPSSCNTAITIACLKALYNTAGYVPTATDVNVLGVAGYLDQYANRADLQTFLKAYASNATGTSYETVLVNEGGDDQSDPGVEANLDIQYTVGLSAPTPNIYYSTGGSPPFIPDSDTPTNTNEPYLDWLNFILAEDTIPQTITTSYGENEQTIPRDYAESVCDLFAELGARGATVFFSSGDYGVGGSDCLTNDGTNTTLFQPAFPASCPYVTAVGGTHLVNPEQAVSFSGGGFSRYFDQPDYQTAAVDDYVSALGTQYNGLYNPAGRAYPDLAAQGSGFRVVIGGSVYSVGGTSASSPTVAGIFSLLNDYRLSNGLPSLGFVNPLIYANPAGFNDITAGNNPGCDTNGFDATAGWDPVTGLGTPDFLKLQPIVLA</sequence>
<evidence type="ECO:0000313" key="18">
    <source>
        <dbReference type="EMBL" id="KIY71894.1"/>
    </source>
</evidence>
<dbReference type="InterPro" id="IPR015366">
    <property type="entry name" value="S53_propep"/>
</dbReference>
<evidence type="ECO:0000256" key="7">
    <source>
        <dbReference type="ARBA" id="ARBA00022723"/>
    </source>
</evidence>
<keyword evidence="10 15" id="KW-0720">Serine protease</keyword>
<evidence type="ECO:0000256" key="1">
    <source>
        <dbReference type="ARBA" id="ARBA00001910"/>
    </source>
</evidence>
<evidence type="ECO:0000256" key="6">
    <source>
        <dbReference type="ARBA" id="ARBA00022670"/>
    </source>
</evidence>
<dbReference type="FunFam" id="3.40.50.200:FF:000015">
    <property type="entry name" value="Tripeptidyl peptidase A"/>
    <property type="match status" value="1"/>
</dbReference>
<evidence type="ECO:0000256" key="12">
    <source>
        <dbReference type="ARBA" id="ARBA00023026"/>
    </source>
</evidence>
<keyword evidence="12" id="KW-0843">Virulence</keyword>
<evidence type="ECO:0000259" key="17">
    <source>
        <dbReference type="PROSITE" id="PS51695"/>
    </source>
</evidence>
<feature type="active site" description="Charge relay system" evidence="15">
    <location>
        <position position="303"/>
    </location>
</feature>
<reference evidence="18 19" key="1">
    <citation type="journal article" date="2015" name="Fungal Genet. Biol.">
        <title>Evolution of novel wood decay mechanisms in Agaricales revealed by the genome sequences of Fistulina hepatica and Cylindrobasidium torrendii.</title>
        <authorList>
            <person name="Floudas D."/>
            <person name="Held B.W."/>
            <person name="Riley R."/>
            <person name="Nagy L.G."/>
            <person name="Koehler G."/>
            <person name="Ransdell A.S."/>
            <person name="Younus H."/>
            <person name="Chow J."/>
            <person name="Chiniquy J."/>
            <person name="Lipzen A."/>
            <person name="Tritt A."/>
            <person name="Sun H."/>
            <person name="Haridas S."/>
            <person name="LaButti K."/>
            <person name="Ohm R.A."/>
            <person name="Kues U."/>
            <person name="Blanchette R.A."/>
            <person name="Grigoriev I.V."/>
            <person name="Minto R.E."/>
            <person name="Hibbett D.S."/>
        </authorList>
    </citation>
    <scope>NUCLEOTIDE SEQUENCE [LARGE SCALE GENOMIC DNA]</scope>
    <source>
        <strain evidence="18 19">FP15055 ss-10</strain>
    </source>
</reference>
<dbReference type="Pfam" id="PF00082">
    <property type="entry name" value="Peptidase_S8"/>
    <property type="match status" value="1"/>
</dbReference>
<dbReference type="InterPro" id="IPR000209">
    <property type="entry name" value="Peptidase_S8/S53_dom"/>
</dbReference>
<evidence type="ECO:0000256" key="16">
    <source>
        <dbReference type="SAM" id="SignalP"/>
    </source>
</evidence>
<dbReference type="Gene3D" id="3.40.50.200">
    <property type="entry name" value="Peptidase S8/S53 domain"/>
    <property type="match status" value="1"/>
</dbReference>
<dbReference type="STRING" id="1314674.A0A0D7BNX7"/>
<dbReference type="InterPro" id="IPR036852">
    <property type="entry name" value="Peptidase_S8/S53_dom_sf"/>
</dbReference>
<dbReference type="InterPro" id="IPR030400">
    <property type="entry name" value="Sedolisin_dom"/>
</dbReference>
<dbReference type="CDD" id="cd11377">
    <property type="entry name" value="Pro-peptidase_S53"/>
    <property type="match status" value="1"/>
</dbReference>
<evidence type="ECO:0000256" key="4">
    <source>
        <dbReference type="ARBA" id="ARBA00012462"/>
    </source>
</evidence>
<comment type="function">
    <text evidence="2">Secreted tripeptidyl-peptidase which degrades proteins at acidic pHs and is involved in virulence.</text>
</comment>
<dbReference type="PROSITE" id="PS51695">
    <property type="entry name" value="SEDOLISIN"/>
    <property type="match status" value="1"/>
</dbReference>
<evidence type="ECO:0000256" key="14">
    <source>
        <dbReference type="ARBA" id="ARBA00023180"/>
    </source>
</evidence>
<dbReference type="InterPro" id="IPR023828">
    <property type="entry name" value="Peptidase_S8_Ser-AS"/>
</dbReference>
<keyword evidence="5" id="KW-0964">Secreted</keyword>
<feature type="active site" description="Charge relay system" evidence="15">
    <location>
        <position position="510"/>
    </location>
</feature>
<feature type="binding site" evidence="15">
    <location>
        <position position="572"/>
    </location>
    <ligand>
        <name>Ca(2+)</name>
        <dbReference type="ChEBI" id="CHEBI:29108"/>
    </ligand>
</feature>
<keyword evidence="6 15" id="KW-0645">Protease</keyword>
<keyword evidence="9 15" id="KW-0378">Hydrolase</keyword>
<dbReference type="GO" id="GO:0006508">
    <property type="term" value="P:proteolysis"/>
    <property type="evidence" value="ECO:0007669"/>
    <property type="project" value="UniProtKB-KW"/>
</dbReference>
<dbReference type="Proteomes" id="UP000054007">
    <property type="component" value="Unassembled WGS sequence"/>
</dbReference>
<feature type="active site" description="Charge relay system" evidence="15">
    <location>
        <position position="299"/>
    </location>
</feature>
<evidence type="ECO:0000256" key="5">
    <source>
        <dbReference type="ARBA" id="ARBA00022525"/>
    </source>
</evidence>
<dbReference type="InterPro" id="IPR050819">
    <property type="entry name" value="Tripeptidyl-peptidase_I"/>
</dbReference>
<dbReference type="GO" id="GO:0005576">
    <property type="term" value="C:extracellular region"/>
    <property type="evidence" value="ECO:0007669"/>
    <property type="project" value="UniProtKB-SubCell"/>
</dbReference>
<feature type="binding site" evidence="15">
    <location>
        <position position="551"/>
    </location>
    <ligand>
        <name>Ca(2+)</name>
        <dbReference type="ChEBI" id="CHEBI:29108"/>
    </ligand>
</feature>
<dbReference type="AlphaFoldDB" id="A0A0D7BNX7"/>
<dbReference type="PANTHER" id="PTHR14218">
    <property type="entry name" value="PROTEASE S8 TRIPEPTIDYL PEPTIDASE I CLN2"/>
    <property type="match status" value="1"/>
</dbReference>
<dbReference type="Pfam" id="PF09286">
    <property type="entry name" value="Pro-kuma_activ"/>
    <property type="match status" value="1"/>
</dbReference>
<keyword evidence="13" id="KW-0865">Zymogen</keyword>
<dbReference type="PROSITE" id="PS00138">
    <property type="entry name" value="SUBTILASE_SER"/>
    <property type="match status" value="1"/>
</dbReference>
<evidence type="ECO:0000256" key="15">
    <source>
        <dbReference type="PROSITE-ProRule" id="PRU01032"/>
    </source>
</evidence>
<evidence type="ECO:0000256" key="2">
    <source>
        <dbReference type="ARBA" id="ARBA00002451"/>
    </source>
</evidence>
<evidence type="ECO:0000256" key="13">
    <source>
        <dbReference type="ARBA" id="ARBA00023145"/>
    </source>
</evidence>
<feature type="binding site" evidence="15">
    <location>
        <position position="552"/>
    </location>
    <ligand>
        <name>Ca(2+)</name>
        <dbReference type="ChEBI" id="CHEBI:29108"/>
    </ligand>
</feature>
<comment type="subcellular location">
    <subcellularLocation>
        <location evidence="3">Secreted</location>
        <location evidence="3">Extracellular space</location>
    </subcellularLocation>
</comment>
<proteinExistence type="predicted"/>
<evidence type="ECO:0000256" key="10">
    <source>
        <dbReference type="ARBA" id="ARBA00022825"/>
    </source>
</evidence>
<accession>A0A0D7BNX7</accession>
<dbReference type="EC" id="3.4.14.10" evidence="4"/>
<dbReference type="EMBL" id="KN880449">
    <property type="protein sequence ID" value="KIY71894.1"/>
    <property type="molecule type" value="Genomic_DNA"/>
</dbReference>
<evidence type="ECO:0000313" key="19">
    <source>
        <dbReference type="Proteomes" id="UP000054007"/>
    </source>
</evidence>
<protein>
    <recommendedName>
        <fullName evidence="4">tripeptidyl-peptidase II</fullName>
        <ecNumber evidence="4">3.4.14.10</ecNumber>
    </recommendedName>
</protein>
<evidence type="ECO:0000256" key="8">
    <source>
        <dbReference type="ARBA" id="ARBA00022729"/>
    </source>
</evidence>
<evidence type="ECO:0000256" key="3">
    <source>
        <dbReference type="ARBA" id="ARBA00004239"/>
    </source>
</evidence>
<dbReference type="GO" id="GO:0004252">
    <property type="term" value="F:serine-type endopeptidase activity"/>
    <property type="evidence" value="ECO:0007669"/>
    <property type="project" value="UniProtKB-UniRule"/>
</dbReference>
<feature type="chain" id="PRO_5002317601" description="tripeptidyl-peptidase II" evidence="16">
    <location>
        <begin position="18"/>
        <end position="591"/>
    </location>
</feature>
<keyword evidence="8 16" id="KW-0732">Signal</keyword>